<proteinExistence type="predicted"/>
<organism evidence="1 2">
    <name type="scientific">Lactobacillus crispatus</name>
    <dbReference type="NCBI Taxonomy" id="47770"/>
    <lineage>
        <taxon>Bacteria</taxon>
        <taxon>Bacillati</taxon>
        <taxon>Bacillota</taxon>
        <taxon>Bacilli</taxon>
        <taxon>Lactobacillales</taxon>
        <taxon>Lactobacillaceae</taxon>
        <taxon>Lactobacillus</taxon>
    </lineage>
</organism>
<accession>A0A109DDC4</accession>
<protein>
    <submittedName>
        <fullName evidence="1">Uncharacterized protein</fullName>
    </submittedName>
</protein>
<reference evidence="1 2" key="1">
    <citation type="journal article" date="2016" name="Microbiology (Mosc.)">
        <title>Comparison of Lactobacillus crispatus isolates from Lactobacillus-dominated vaginal microbiomes with isolates from microbiomes containing bacterial vaginosis-associated bacteria.</title>
        <authorList>
            <person name="Abdelmaksoud A.A."/>
            <person name="Koparde V.N."/>
            <person name="Sheth N.U."/>
            <person name="Serrano M.G."/>
            <person name="Glascock A.L."/>
            <person name="Fettweis J.M."/>
            <person name="Strauss Iii J.F."/>
            <person name="Buck G.A."/>
            <person name="Jefferson K.K."/>
        </authorList>
    </citation>
    <scope>NUCLEOTIDE SEQUENCE [LARGE SCALE GENOMIC DNA]</scope>
    <source>
        <strain evidence="1 2">VMC3</strain>
    </source>
</reference>
<comment type="caution">
    <text evidence="1">The sequence shown here is derived from an EMBL/GenBank/DDBJ whole genome shotgun (WGS) entry which is preliminary data.</text>
</comment>
<gene>
    <name evidence="1" type="ORF">AEL95_08185</name>
</gene>
<name>A0A109DDC4_9LACO</name>
<dbReference type="Proteomes" id="UP000067598">
    <property type="component" value="Unassembled WGS sequence"/>
</dbReference>
<sequence>MNTLYISIVHFSGIVLIQDDLFEFPVFEGQTKSMEEFFSRLETIGKAWHKAYDTIDSDTDRVIKRTKMDARTTLDLLEHLSPVQLS</sequence>
<evidence type="ECO:0000313" key="2">
    <source>
        <dbReference type="Proteomes" id="UP000067598"/>
    </source>
</evidence>
<dbReference type="PATRIC" id="fig|47770.28.peg.1109"/>
<evidence type="ECO:0000313" key="1">
    <source>
        <dbReference type="EMBL" id="KWU03315.1"/>
    </source>
</evidence>
<dbReference type="AlphaFoldDB" id="A0A109DDC4"/>
<dbReference type="EMBL" id="LJGP01000035">
    <property type="protein sequence ID" value="KWU03315.1"/>
    <property type="molecule type" value="Genomic_DNA"/>
</dbReference>